<reference evidence="1 2" key="1">
    <citation type="submission" date="2017-11" db="EMBL/GenBank/DDBJ databases">
        <title>De novo assembly and phasing of dikaryotic genomes from two isolates of Puccinia coronata f. sp. avenae, the causal agent of oat crown rust.</title>
        <authorList>
            <person name="Miller M.E."/>
            <person name="Zhang Y."/>
            <person name="Omidvar V."/>
            <person name="Sperschneider J."/>
            <person name="Schwessinger B."/>
            <person name="Raley C."/>
            <person name="Palmer J.M."/>
            <person name="Garnica D."/>
            <person name="Upadhyaya N."/>
            <person name="Rathjen J."/>
            <person name="Taylor J.M."/>
            <person name="Park R.F."/>
            <person name="Dodds P.N."/>
            <person name="Hirsch C.D."/>
            <person name="Kianian S.F."/>
            <person name="Figueroa M."/>
        </authorList>
    </citation>
    <scope>NUCLEOTIDE SEQUENCE [LARGE SCALE GENOMIC DNA]</scope>
    <source>
        <strain evidence="1">12NC29</strain>
    </source>
</reference>
<dbReference type="EMBL" id="PGCJ01000438">
    <property type="protein sequence ID" value="PLW28637.1"/>
    <property type="molecule type" value="Genomic_DNA"/>
</dbReference>
<evidence type="ECO:0000313" key="2">
    <source>
        <dbReference type="Proteomes" id="UP000235388"/>
    </source>
</evidence>
<protein>
    <submittedName>
        <fullName evidence="1">Uncharacterized protein</fullName>
    </submittedName>
</protein>
<accession>A0A2N5TT23</accession>
<sequence>MLNYFEHLGQNHPTQKLANQLLDEFFAEYQDYNELVEKKGLYSQPIKLLKTGLAAWWIMGVEANQILRRYGSRFLLYRLLSLCAYLKQNRGPEVAKDLLEKEDGTLGVTDEEFRIRTNYVFWEAIFMAFENYKQFFPHADSLYNRPWLIAGREIHYKINELESLHPDMCKYTAKYPSYQFAYPKQEVGTHDVS</sequence>
<comment type="caution">
    <text evidence="1">The sequence shown here is derived from an EMBL/GenBank/DDBJ whole genome shotgun (WGS) entry which is preliminary data.</text>
</comment>
<evidence type="ECO:0000313" key="1">
    <source>
        <dbReference type="EMBL" id="PLW28637.1"/>
    </source>
</evidence>
<organism evidence="1 2">
    <name type="scientific">Puccinia coronata f. sp. avenae</name>
    <dbReference type="NCBI Taxonomy" id="200324"/>
    <lineage>
        <taxon>Eukaryota</taxon>
        <taxon>Fungi</taxon>
        <taxon>Dikarya</taxon>
        <taxon>Basidiomycota</taxon>
        <taxon>Pucciniomycotina</taxon>
        <taxon>Pucciniomycetes</taxon>
        <taxon>Pucciniales</taxon>
        <taxon>Pucciniaceae</taxon>
        <taxon>Puccinia</taxon>
    </lineage>
</organism>
<keyword evidence="2" id="KW-1185">Reference proteome</keyword>
<dbReference type="Proteomes" id="UP000235388">
    <property type="component" value="Unassembled WGS sequence"/>
</dbReference>
<gene>
    <name evidence="1" type="ORF">PCANC_23023</name>
</gene>
<dbReference type="AlphaFoldDB" id="A0A2N5TT23"/>
<proteinExistence type="predicted"/>
<name>A0A2N5TT23_9BASI</name>